<dbReference type="AlphaFoldDB" id="A0A269PFJ8"/>
<reference evidence="3 4" key="1">
    <citation type="submission" date="2017-08" db="EMBL/GenBank/DDBJ databases">
        <authorList>
            <person name="de Groot N.N."/>
        </authorList>
    </citation>
    <scope>NUCLEOTIDE SEQUENCE [LARGE SCALE GENOMIC DNA]</scope>
    <source>
        <strain evidence="3 4">NBT06-6</strain>
    </source>
</reference>
<comment type="caution">
    <text evidence="3">The sequence shown here is derived from an EMBL/GenBank/DDBJ whole genome shotgun (WGS) entry which is preliminary data.</text>
</comment>
<evidence type="ECO:0000313" key="4">
    <source>
        <dbReference type="Proteomes" id="UP000215771"/>
    </source>
</evidence>
<keyword evidence="2" id="KW-0472">Membrane</keyword>
<name>A0A269PFJ8_9CORY</name>
<dbReference type="EMBL" id="NQMQ01000011">
    <property type="protein sequence ID" value="PAJ70039.1"/>
    <property type="molecule type" value="Genomic_DNA"/>
</dbReference>
<feature type="compositionally biased region" description="Low complexity" evidence="1">
    <location>
        <begin position="30"/>
        <end position="58"/>
    </location>
</feature>
<accession>A0A269PFJ8</accession>
<dbReference type="RefSeq" id="WP_095277058.1">
    <property type="nucleotide sequence ID" value="NZ_CP047655.1"/>
</dbReference>
<feature type="region of interest" description="Disordered" evidence="1">
    <location>
        <begin position="1"/>
        <end position="58"/>
    </location>
</feature>
<feature type="compositionally biased region" description="Polar residues" evidence="1">
    <location>
        <begin position="1"/>
        <end position="16"/>
    </location>
</feature>
<sequence>MSSKYGQGDVNPSTEQWAAADAETVQFSDQYPQQPQQQYAPQQYPPQQYGPAYGQGQYPYHEENRRNWTPWLIAIIGVLLAAIVGVLAYLFGSGAFSGSSEPVTITDVETQTLQQEAPAQQQAKEPATAAPVPARHTYSHYAADTGVTTGPFAANVYSAFVDAYNNSGSTNVTISAYSPRTGYTYTMSCSGGSTVYCSGGNNARVRIW</sequence>
<evidence type="ECO:0000256" key="2">
    <source>
        <dbReference type="SAM" id="Phobius"/>
    </source>
</evidence>
<feature type="transmembrane region" description="Helical" evidence="2">
    <location>
        <begin position="68"/>
        <end position="91"/>
    </location>
</feature>
<evidence type="ECO:0000313" key="3">
    <source>
        <dbReference type="EMBL" id="PAJ70039.1"/>
    </source>
</evidence>
<protein>
    <submittedName>
        <fullName evidence="3">Uncharacterized protein</fullName>
    </submittedName>
</protein>
<evidence type="ECO:0000256" key="1">
    <source>
        <dbReference type="SAM" id="MobiDB-lite"/>
    </source>
</evidence>
<keyword evidence="2" id="KW-1133">Transmembrane helix</keyword>
<organism evidence="3 4">
    <name type="scientific">Corynebacterium hadale</name>
    <dbReference type="NCBI Taxonomy" id="2026255"/>
    <lineage>
        <taxon>Bacteria</taxon>
        <taxon>Bacillati</taxon>
        <taxon>Actinomycetota</taxon>
        <taxon>Actinomycetes</taxon>
        <taxon>Mycobacteriales</taxon>
        <taxon>Corynebacteriaceae</taxon>
        <taxon>Corynebacterium</taxon>
    </lineage>
</organism>
<proteinExistence type="predicted"/>
<dbReference type="Proteomes" id="UP000215771">
    <property type="component" value="Unassembled WGS sequence"/>
</dbReference>
<keyword evidence="2" id="KW-0812">Transmembrane</keyword>
<gene>
    <name evidence="3" type="ORF">CIG21_06325</name>
</gene>